<keyword evidence="5 10" id="KW-0573">Peptidoglycan synthesis</keyword>
<evidence type="ECO:0000313" key="12">
    <source>
        <dbReference type="EMBL" id="GAJ28278.1"/>
    </source>
</evidence>
<dbReference type="GO" id="GO:0071555">
    <property type="term" value="P:cell wall organization"/>
    <property type="evidence" value="ECO:0007669"/>
    <property type="project" value="UniProtKB-UniRule"/>
</dbReference>
<proteinExistence type="inferred from homology"/>
<evidence type="ECO:0000256" key="9">
    <source>
        <dbReference type="ARBA" id="ARBA00061532"/>
    </source>
</evidence>
<dbReference type="UniPathway" id="UPA00219"/>
<dbReference type="GO" id="GO:0008360">
    <property type="term" value="P:regulation of cell shape"/>
    <property type="evidence" value="ECO:0007669"/>
    <property type="project" value="UniProtKB-UniRule"/>
</dbReference>
<dbReference type="InterPro" id="IPR051050">
    <property type="entry name" value="Lipid_II_flippase_MurJ/MviN"/>
</dbReference>
<evidence type="ECO:0000313" key="13">
    <source>
        <dbReference type="Proteomes" id="UP000019760"/>
    </source>
</evidence>
<accession>A0A023D293</accession>
<dbReference type="Pfam" id="PF03023">
    <property type="entry name" value="MurJ"/>
    <property type="match status" value="1"/>
</dbReference>
<dbReference type="GO" id="GO:0009252">
    <property type="term" value="P:peptidoglycan biosynthetic process"/>
    <property type="evidence" value="ECO:0007669"/>
    <property type="project" value="UniProtKB-UniRule"/>
</dbReference>
<dbReference type="PANTHER" id="PTHR47019">
    <property type="entry name" value="LIPID II FLIPPASE MURJ"/>
    <property type="match status" value="1"/>
</dbReference>
<evidence type="ECO:0000256" key="2">
    <source>
        <dbReference type="ARBA" id="ARBA00022475"/>
    </source>
</evidence>
<evidence type="ECO:0000256" key="8">
    <source>
        <dbReference type="ARBA" id="ARBA00060041"/>
    </source>
</evidence>
<reference evidence="12 13" key="2">
    <citation type="journal article" date="2014" name="FEMS Microbiol. Lett.">
        <title>Draft genomic DNA sequence of the facultatively methylotrophic bacterium Acidomonas methanolica type strain MB58.</title>
        <authorList>
            <person name="Higashiura N."/>
            <person name="Hadano H."/>
            <person name="Hirakawa H."/>
            <person name="Matsutani M."/>
            <person name="Takabe S."/>
            <person name="Matsushita K."/>
            <person name="Azuma Y."/>
        </authorList>
    </citation>
    <scope>NUCLEOTIDE SEQUENCE [LARGE SCALE GENOMIC DNA]</scope>
    <source>
        <strain evidence="12 13">MB58</strain>
    </source>
</reference>
<dbReference type="HAMAP" id="MF_02078">
    <property type="entry name" value="MurJ_MviN"/>
    <property type="match status" value="1"/>
</dbReference>
<evidence type="ECO:0000256" key="6">
    <source>
        <dbReference type="ARBA" id="ARBA00022989"/>
    </source>
</evidence>
<feature type="transmembrane region" description="Helical" evidence="10">
    <location>
        <begin position="480"/>
        <end position="502"/>
    </location>
</feature>
<dbReference type="PANTHER" id="PTHR47019:SF1">
    <property type="entry name" value="LIPID II FLIPPASE MURJ"/>
    <property type="match status" value="1"/>
</dbReference>
<keyword evidence="7 10" id="KW-0472">Membrane</keyword>
<keyword evidence="6 10" id="KW-1133">Transmembrane helix</keyword>
<dbReference type="NCBIfam" id="TIGR01695">
    <property type="entry name" value="murJ_mviN"/>
    <property type="match status" value="1"/>
</dbReference>
<keyword evidence="3 10" id="KW-0812">Transmembrane</keyword>
<organism evidence="12 13">
    <name type="scientific">Acidomonas methanolica NBRC 104435</name>
    <dbReference type="NCBI Taxonomy" id="1231351"/>
    <lineage>
        <taxon>Bacteria</taxon>
        <taxon>Pseudomonadati</taxon>
        <taxon>Pseudomonadota</taxon>
        <taxon>Alphaproteobacteria</taxon>
        <taxon>Acetobacterales</taxon>
        <taxon>Acetobacteraceae</taxon>
        <taxon>Acidomonas</taxon>
    </lineage>
</organism>
<feature type="transmembrane region" description="Helical" evidence="10">
    <location>
        <begin position="311"/>
        <end position="340"/>
    </location>
</feature>
<dbReference type="PRINTS" id="PR01806">
    <property type="entry name" value="VIRFACTRMVIN"/>
</dbReference>
<dbReference type="GO" id="GO:0034204">
    <property type="term" value="P:lipid translocation"/>
    <property type="evidence" value="ECO:0007669"/>
    <property type="project" value="TreeGrafter"/>
</dbReference>
<dbReference type="EMBL" id="BAND01000018">
    <property type="protein sequence ID" value="GAJ28278.1"/>
    <property type="molecule type" value="Genomic_DNA"/>
</dbReference>
<comment type="function">
    <text evidence="8 10 11">Involved in peptidoglycan biosynthesis. Transports lipid-linked peptidoglycan precursors from the inner to the outer leaflet of the cytoplasmic membrane.</text>
</comment>
<evidence type="ECO:0000256" key="10">
    <source>
        <dbReference type="HAMAP-Rule" id="MF_02078"/>
    </source>
</evidence>
<feature type="transmembrane region" description="Helical" evidence="10">
    <location>
        <begin position="439"/>
        <end position="460"/>
    </location>
</feature>
<dbReference type="AlphaFoldDB" id="A0A023D293"/>
<dbReference type="PIRSF" id="PIRSF002869">
    <property type="entry name" value="MviN"/>
    <property type="match status" value="1"/>
</dbReference>
<keyword evidence="10" id="KW-0997">Cell inner membrane</keyword>
<dbReference type="OrthoDB" id="9816572at2"/>
<comment type="pathway">
    <text evidence="10">Cell wall biogenesis; peptidoglycan biosynthesis.</text>
</comment>
<keyword evidence="4 10" id="KW-0133">Cell shape</keyword>
<sequence length="513" mass="54340">MLRTLLTVGGWTMVSRVLGLLRDQMLARYLGAGPTQDALLVAFRLPNMFRSLFGEGAFNAAFVPIFTAKLERDGHDEARRFAASVMGALTGWLLFLAILGEIFMPWVVRLLASGFTVGGERFDLVVTLSRITFPYLVLICIAALAAGVLNALNRFTMAAAAYASFNVVGIVSILIGAYWLGDTALCSAWGLTISGVVQLGLLLWSARRAGITLVPGLPRLTATMRDMLKRLGFGLIGSSSTQINLVINTNIASYLPAGSIGWIYFADRLTQLPLGVLGAAAGTTLLPALARHAARNETPEGHTALNNAIDYTALLTLPACIGLIALAPGIMAGLFGYGHFTTHDVIASSQSLTAYAIGLPAFVLLKLLTPGFYAHGDTRTPVMIGFLSIGLNLVLNLLFFRPLAHVGPPLASALAATVQAGIFAVILHRRNVFRPSPTLLARLGKMSAASVVMGGVAWAAARHLTPGLVAWPGLARMSALAALIGMSGALYLLLLALMGIAAPRGMLRRLRRS</sequence>
<comment type="caution">
    <text evidence="12">The sequence shown here is derived from an EMBL/GenBank/DDBJ whole genome shotgun (WGS) entry which is preliminary data.</text>
</comment>
<feature type="transmembrane region" description="Helical" evidence="10">
    <location>
        <begin position="406"/>
        <end position="427"/>
    </location>
</feature>
<dbReference type="Proteomes" id="UP000019760">
    <property type="component" value="Unassembled WGS sequence"/>
</dbReference>
<feature type="transmembrane region" description="Helical" evidence="10">
    <location>
        <begin position="272"/>
        <end position="290"/>
    </location>
</feature>
<keyword evidence="2 10" id="KW-1003">Cell membrane</keyword>
<feature type="transmembrane region" description="Helical" evidence="10">
    <location>
        <begin position="227"/>
        <end position="247"/>
    </location>
</feature>
<feature type="transmembrane region" description="Helical" evidence="10">
    <location>
        <begin position="159"/>
        <end position="181"/>
    </location>
</feature>
<feature type="transmembrane region" description="Helical" evidence="10">
    <location>
        <begin position="352"/>
        <end position="369"/>
    </location>
</feature>
<protein>
    <recommendedName>
        <fullName evidence="10">Probable lipid II flippase MurJ</fullName>
    </recommendedName>
</protein>
<dbReference type="RefSeq" id="WP_042056723.1">
    <property type="nucleotide sequence ID" value="NZ_BAND01000018.1"/>
</dbReference>
<dbReference type="InterPro" id="IPR004268">
    <property type="entry name" value="MurJ"/>
</dbReference>
<keyword evidence="10 11" id="KW-0961">Cell wall biogenesis/degradation</keyword>
<evidence type="ECO:0000256" key="7">
    <source>
        <dbReference type="ARBA" id="ARBA00023136"/>
    </source>
</evidence>
<keyword evidence="10 11" id="KW-0813">Transport</keyword>
<evidence type="ECO:0000256" key="5">
    <source>
        <dbReference type="ARBA" id="ARBA00022984"/>
    </source>
</evidence>
<evidence type="ECO:0000256" key="11">
    <source>
        <dbReference type="PIRNR" id="PIRNR002869"/>
    </source>
</evidence>
<comment type="subcellular location">
    <subcellularLocation>
        <location evidence="10">Cell inner membrane</location>
        <topology evidence="10">Multi-pass membrane protein</topology>
    </subcellularLocation>
    <subcellularLocation>
        <location evidence="1">Cell membrane</location>
        <topology evidence="1">Multi-pass membrane protein</topology>
    </subcellularLocation>
</comment>
<evidence type="ECO:0000256" key="4">
    <source>
        <dbReference type="ARBA" id="ARBA00022960"/>
    </source>
</evidence>
<name>A0A023D293_ACIMT</name>
<dbReference type="GO" id="GO:0015648">
    <property type="term" value="F:lipid-linked peptidoglycan transporter activity"/>
    <property type="evidence" value="ECO:0007669"/>
    <property type="project" value="UniProtKB-UniRule"/>
</dbReference>
<dbReference type="GO" id="GO:0005886">
    <property type="term" value="C:plasma membrane"/>
    <property type="evidence" value="ECO:0007669"/>
    <property type="project" value="UniProtKB-SubCell"/>
</dbReference>
<gene>
    <name evidence="10" type="primary">murJ</name>
    <name evidence="12" type="ORF">Amme_018_003</name>
</gene>
<dbReference type="CDD" id="cd13123">
    <property type="entry name" value="MATE_MurJ_like"/>
    <property type="match status" value="1"/>
</dbReference>
<feature type="transmembrane region" description="Helical" evidence="10">
    <location>
        <begin position="381"/>
        <end position="400"/>
    </location>
</feature>
<keyword evidence="13" id="KW-1185">Reference proteome</keyword>
<reference evidence="13" key="1">
    <citation type="journal article" date="2014" name="FEMS Microbiol. Lett.">
        <title>Draft Genomic DNA Sequence of the Facultatively Methylotrophic Bacterium Acidomonas methanolica type strain MB58.</title>
        <authorList>
            <person name="Higashiura N."/>
            <person name="Hadano H."/>
            <person name="Hirakawa H."/>
            <person name="Matsutani M."/>
            <person name="Takabe S."/>
            <person name="Matsushita K."/>
            <person name="Azuma Y."/>
        </authorList>
    </citation>
    <scope>NUCLEOTIDE SEQUENCE [LARGE SCALE GENOMIC DNA]</scope>
    <source>
        <strain evidence="13">MB58</strain>
    </source>
</reference>
<evidence type="ECO:0000256" key="3">
    <source>
        <dbReference type="ARBA" id="ARBA00022692"/>
    </source>
</evidence>
<evidence type="ECO:0000256" key="1">
    <source>
        <dbReference type="ARBA" id="ARBA00004651"/>
    </source>
</evidence>
<feature type="transmembrane region" description="Helical" evidence="10">
    <location>
        <begin position="187"/>
        <end position="206"/>
    </location>
</feature>
<comment type="similarity">
    <text evidence="9 10 11">Belongs to the MurJ/MviN family.</text>
</comment>
<feature type="transmembrane region" description="Helical" evidence="10">
    <location>
        <begin position="132"/>
        <end position="152"/>
    </location>
</feature>
<feature type="transmembrane region" description="Helical" evidence="10">
    <location>
        <begin position="89"/>
        <end position="112"/>
    </location>
</feature>